<evidence type="ECO:0000259" key="1">
    <source>
        <dbReference type="Pfam" id="PF01370"/>
    </source>
</evidence>
<reference evidence="2 3" key="1">
    <citation type="submission" date="2020-03" db="EMBL/GenBank/DDBJ databases">
        <title>Genomic Encyclopedia of Type Strains, Phase IV (KMG-IV): sequencing the most valuable type-strain genomes for metagenomic binning, comparative biology and taxonomic classification.</title>
        <authorList>
            <person name="Goeker M."/>
        </authorList>
    </citation>
    <scope>NUCLEOTIDE SEQUENCE [LARGE SCALE GENOMIC DNA]</scope>
    <source>
        <strain evidence="2 3">DSM 19867</strain>
    </source>
</reference>
<dbReference type="EMBL" id="JAASRM010000001">
    <property type="protein sequence ID" value="NIK86913.1"/>
    <property type="molecule type" value="Genomic_DNA"/>
</dbReference>
<dbReference type="SUPFAM" id="SSF51735">
    <property type="entry name" value="NAD(P)-binding Rossmann-fold domains"/>
    <property type="match status" value="1"/>
</dbReference>
<comment type="caution">
    <text evidence="2">The sequence shown here is derived from an EMBL/GenBank/DDBJ whole genome shotgun (WGS) entry which is preliminary data.</text>
</comment>
<sequence>MFSPVLARQLQQSNLRFVITGGGSWLGQASLLVLENAFGDQLPDRVAVFGSQARSLSLSSGRIIESAALSSIENLPQGEYIFLHYAFITKGHVGEHSLQEFVRLNAEIADLTEGAARRVGARGLFLPSSGAVYRKEGGVHTVLAENPYGFMKLEDEARFRTMCKEIGCALMPIRVFNVAGPCVNNVPAFALSSIISDILKDKPVTLRAIAPVYRSYVHIVDLIEMVLSGLMSDSWGVPAVFDTAGEEVVEVGVLARRITDAMGLSGYPIERPEMKAEPIDYYVGDRAAFVRHADSLGIALKPLQCAILDTVSDLKQRFAQNRI</sequence>
<keyword evidence="3" id="KW-1185">Reference proteome</keyword>
<accession>A0A846MU77</accession>
<dbReference type="RefSeq" id="WP_167080033.1">
    <property type="nucleotide sequence ID" value="NZ_BAAADC010000001.1"/>
</dbReference>
<dbReference type="Gene3D" id="3.40.50.720">
    <property type="entry name" value="NAD(P)-binding Rossmann-like Domain"/>
    <property type="match status" value="1"/>
</dbReference>
<feature type="domain" description="NAD-dependent epimerase/dehydratase" evidence="1">
    <location>
        <begin position="64"/>
        <end position="227"/>
    </location>
</feature>
<organism evidence="2 3">
    <name type="scientific">Rhizomicrobium palustre</name>
    <dbReference type="NCBI Taxonomy" id="189966"/>
    <lineage>
        <taxon>Bacteria</taxon>
        <taxon>Pseudomonadati</taxon>
        <taxon>Pseudomonadota</taxon>
        <taxon>Alphaproteobacteria</taxon>
        <taxon>Micropepsales</taxon>
        <taxon>Micropepsaceae</taxon>
        <taxon>Rhizomicrobium</taxon>
    </lineage>
</organism>
<gene>
    <name evidence="2" type="ORF">FHS83_000231</name>
</gene>
<evidence type="ECO:0000313" key="3">
    <source>
        <dbReference type="Proteomes" id="UP000570514"/>
    </source>
</evidence>
<dbReference type="Pfam" id="PF01370">
    <property type="entry name" value="Epimerase"/>
    <property type="match status" value="1"/>
</dbReference>
<protein>
    <submittedName>
        <fullName evidence="2">Nucleoside-diphosphate-sugar epimerase</fullName>
    </submittedName>
</protein>
<dbReference type="InterPro" id="IPR036291">
    <property type="entry name" value="NAD(P)-bd_dom_sf"/>
</dbReference>
<dbReference type="Proteomes" id="UP000570514">
    <property type="component" value="Unassembled WGS sequence"/>
</dbReference>
<dbReference type="InterPro" id="IPR001509">
    <property type="entry name" value="Epimerase_deHydtase"/>
</dbReference>
<name>A0A846MU77_9PROT</name>
<dbReference type="AlphaFoldDB" id="A0A846MU77"/>
<evidence type="ECO:0000313" key="2">
    <source>
        <dbReference type="EMBL" id="NIK86913.1"/>
    </source>
</evidence>
<proteinExistence type="predicted"/>